<protein>
    <recommendedName>
        <fullName evidence="4">DUF4189 domain-containing protein</fullName>
    </recommendedName>
</protein>
<evidence type="ECO:0008006" key="4">
    <source>
        <dbReference type="Google" id="ProtNLM"/>
    </source>
</evidence>
<evidence type="ECO:0000313" key="3">
    <source>
        <dbReference type="Proteomes" id="UP000266841"/>
    </source>
</evidence>
<feature type="non-terminal residue" evidence="2">
    <location>
        <position position="99"/>
    </location>
</feature>
<sequence>MLQLVATSLLLFLLGQPAVEAFVRPVFVQPSSAASPRVSGGGQTAHSSVVALGLVNTPTELPDSLDDAAAIAADACRRIAEEGGSPRCRVDFDTSVGDE</sequence>
<feature type="signal peptide" evidence="1">
    <location>
        <begin position="1"/>
        <end position="21"/>
    </location>
</feature>
<feature type="chain" id="PRO_5003836837" description="DUF4189 domain-containing protein" evidence="1">
    <location>
        <begin position="22"/>
        <end position="99"/>
    </location>
</feature>
<evidence type="ECO:0000313" key="2">
    <source>
        <dbReference type="EMBL" id="EJK50798.1"/>
    </source>
</evidence>
<dbReference type="AlphaFoldDB" id="K0RAU0"/>
<gene>
    <name evidence="2" type="ORF">THAOC_30101</name>
</gene>
<comment type="caution">
    <text evidence="2">The sequence shown here is derived from an EMBL/GenBank/DDBJ whole genome shotgun (WGS) entry which is preliminary data.</text>
</comment>
<evidence type="ECO:0000256" key="1">
    <source>
        <dbReference type="SAM" id="SignalP"/>
    </source>
</evidence>
<reference evidence="2 3" key="1">
    <citation type="journal article" date="2012" name="Genome Biol.">
        <title>Genome and low-iron response of an oceanic diatom adapted to chronic iron limitation.</title>
        <authorList>
            <person name="Lommer M."/>
            <person name="Specht M."/>
            <person name="Roy A.S."/>
            <person name="Kraemer L."/>
            <person name="Andreson R."/>
            <person name="Gutowska M.A."/>
            <person name="Wolf J."/>
            <person name="Bergner S.V."/>
            <person name="Schilhabel M.B."/>
            <person name="Klostermeier U.C."/>
            <person name="Beiko R.G."/>
            <person name="Rosenstiel P."/>
            <person name="Hippler M."/>
            <person name="Laroche J."/>
        </authorList>
    </citation>
    <scope>NUCLEOTIDE SEQUENCE [LARGE SCALE GENOMIC DNA]</scope>
    <source>
        <strain evidence="2 3">CCMP1005</strain>
    </source>
</reference>
<keyword evidence="1" id="KW-0732">Signal</keyword>
<dbReference type="Proteomes" id="UP000266841">
    <property type="component" value="Unassembled WGS sequence"/>
</dbReference>
<accession>K0RAU0</accession>
<name>K0RAU0_THAOC</name>
<keyword evidence="3" id="KW-1185">Reference proteome</keyword>
<dbReference type="EMBL" id="AGNL01042943">
    <property type="protein sequence ID" value="EJK50798.1"/>
    <property type="molecule type" value="Genomic_DNA"/>
</dbReference>
<proteinExistence type="predicted"/>
<organism evidence="2 3">
    <name type="scientific">Thalassiosira oceanica</name>
    <name type="common">Marine diatom</name>
    <dbReference type="NCBI Taxonomy" id="159749"/>
    <lineage>
        <taxon>Eukaryota</taxon>
        <taxon>Sar</taxon>
        <taxon>Stramenopiles</taxon>
        <taxon>Ochrophyta</taxon>
        <taxon>Bacillariophyta</taxon>
        <taxon>Coscinodiscophyceae</taxon>
        <taxon>Thalassiosirophycidae</taxon>
        <taxon>Thalassiosirales</taxon>
        <taxon>Thalassiosiraceae</taxon>
        <taxon>Thalassiosira</taxon>
    </lineage>
</organism>